<proteinExistence type="predicted"/>
<sequence>MSNRIRTQLDPDTNRQLEKLCEAQFAARLNKEKLDKLKVNIRQKVDLLSASRSNLLSQGSIVDLLGAPSSQFPNPFDEHKTTEWDPLLSQCDIQQSNYLI</sequence>
<dbReference type="InterPro" id="IPR024114">
    <property type="entry name" value="Islet_autoAg_Ica1/Ica1-like"/>
</dbReference>
<dbReference type="PANTHER" id="PTHR10164:SF4">
    <property type="entry name" value="GH23156P"/>
    <property type="match status" value="1"/>
</dbReference>
<dbReference type="SUPFAM" id="SSF103657">
    <property type="entry name" value="BAR/IMD domain-like"/>
    <property type="match status" value="1"/>
</dbReference>
<dbReference type="AlphaFoldDB" id="A0A0C2CAQ6"/>
<accession>A0A0C2CAQ6</accession>
<evidence type="ECO:0000313" key="2">
    <source>
        <dbReference type="EMBL" id="KIH46897.1"/>
    </source>
</evidence>
<dbReference type="InterPro" id="IPR010504">
    <property type="entry name" value="AH_dom"/>
</dbReference>
<protein>
    <recommendedName>
        <fullName evidence="1">AH domain-containing protein</fullName>
    </recommendedName>
</protein>
<organism evidence="2 3">
    <name type="scientific">Ancylostoma duodenale</name>
    <dbReference type="NCBI Taxonomy" id="51022"/>
    <lineage>
        <taxon>Eukaryota</taxon>
        <taxon>Metazoa</taxon>
        <taxon>Ecdysozoa</taxon>
        <taxon>Nematoda</taxon>
        <taxon>Chromadorea</taxon>
        <taxon>Rhabditida</taxon>
        <taxon>Rhabditina</taxon>
        <taxon>Rhabditomorpha</taxon>
        <taxon>Strongyloidea</taxon>
        <taxon>Ancylostomatidae</taxon>
        <taxon>Ancylostomatinae</taxon>
        <taxon>Ancylostoma</taxon>
    </lineage>
</organism>
<dbReference type="InterPro" id="IPR027267">
    <property type="entry name" value="AH/BAR_dom_sf"/>
</dbReference>
<dbReference type="GO" id="GO:0005794">
    <property type="term" value="C:Golgi apparatus"/>
    <property type="evidence" value="ECO:0007669"/>
    <property type="project" value="TreeGrafter"/>
</dbReference>
<dbReference type="GO" id="GO:0051049">
    <property type="term" value="P:regulation of transport"/>
    <property type="evidence" value="ECO:0007669"/>
    <property type="project" value="TreeGrafter"/>
</dbReference>
<gene>
    <name evidence="2" type="ORF">ANCDUO_23046</name>
</gene>
<reference evidence="2 3" key="1">
    <citation type="submission" date="2013-12" db="EMBL/GenBank/DDBJ databases">
        <title>Draft genome of the parsitic nematode Ancylostoma duodenale.</title>
        <authorList>
            <person name="Mitreva M."/>
        </authorList>
    </citation>
    <scope>NUCLEOTIDE SEQUENCE [LARGE SCALE GENOMIC DNA]</scope>
    <source>
        <strain evidence="2 3">Zhejiang</strain>
    </source>
</reference>
<dbReference type="EMBL" id="KN768340">
    <property type="protein sequence ID" value="KIH46897.1"/>
    <property type="molecule type" value="Genomic_DNA"/>
</dbReference>
<dbReference type="PROSITE" id="PS50870">
    <property type="entry name" value="AH"/>
    <property type="match status" value="1"/>
</dbReference>
<dbReference type="Gene3D" id="1.20.1270.60">
    <property type="entry name" value="Arfaptin homology (AH) domain/BAR domain"/>
    <property type="match status" value="1"/>
</dbReference>
<dbReference type="Pfam" id="PF06456">
    <property type="entry name" value="Arfaptin"/>
    <property type="match status" value="1"/>
</dbReference>
<keyword evidence="3" id="KW-1185">Reference proteome</keyword>
<evidence type="ECO:0000313" key="3">
    <source>
        <dbReference type="Proteomes" id="UP000054047"/>
    </source>
</evidence>
<dbReference type="Proteomes" id="UP000054047">
    <property type="component" value="Unassembled WGS sequence"/>
</dbReference>
<name>A0A0C2CAQ6_9BILA</name>
<evidence type="ECO:0000259" key="1">
    <source>
        <dbReference type="PROSITE" id="PS50870"/>
    </source>
</evidence>
<dbReference type="OrthoDB" id="2126778at2759"/>
<dbReference type="GO" id="GO:0019904">
    <property type="term" value="F:protein domain specific binding"/>
    <property type="evidence" value="ECO:0007669"/>
    <property type="project" value="InterPro"/>
</dbReference>
<dbReference type="PANTHER" id="PTHR10164">
    <property type="entry name" value="ISLET CELL AUTOANTIGEN 1"/>
    <property type="match status" value="1"/>
</dbReference>
<feature type="domain" description="AH" evidence="1">
    <location>
        <begin position="1"/>
        <end position="58"/>
    </location>
</feature>